<evidence type="ECO:0000313" key="13">
    <source>
        <dbReference type="EMBL" id="GIG21339.1"/>
    </source>
</evidence>
<dbReference type="InterPro" id="IPR003661">
    <property type="entry name" value="HisK_dim/P_dom"/>
</dbReference>
<comment type="subcellular location">
    <subcellularLocation>
        <location evidence="2">Cell membrane</location>
        <topology evidence="2">Multi-pass membrane protein</topology>
    </subcellularLocation>
</comment>
<dbReference type="EC" id="2.7.13.3" evidence="3"/>
<dbReference type="GO" id="GO:0000155">
    <property type="term" value="F:phosphorelay sensor kinase activity"/>
    <property type="evidence" value="ECO:0007669"/>
    <property type="project" value="InterPro"/>
</dbReference>
<dbReference type="InterPro" id="IPR036097">
    <property type="entry name" value="HisK_dim/P_sf"/>
</dbReference>
<dbReference type="EMBL" id="BONK01000006">
    <property type="protein sequence ID" value="GIG21339.1"/>
    <property type="molecule type" value="Genomic_DNA"/>
</dbReference>
<evidence type="ECO:0000256" key="8">
    <source>
        <dbReference type="ARBA" id="ARBA00023012"/>
    </source>
</evidence>
<dbReference type="PROSITE" id="PS50109">
    <property type="entry name" value="HIS_KIN"/>
    <property type="match status" value="1"/>
</dbReference>
<organism evidence="13 14">
    <name type="scientific">Cellulomonas chitinilytica</name>
    <dbReference type="NCBI Taxonomy" id="398759"/>
    <lineage>
        <taxon>Bacteria</taxon>
        <taxon>Bacillati</taxon>
        <taxon>Actinomycetota</taxon>
        <taxon>Actinomycetes</taxon>
        <taxon>Micrococcales</taxon>
        <taxon>Cellulomonadaceae</taxon>
        <taxon>Cellulomonas</taxon>
    </lineage>
</organism>
<feature type="region of interest" description="Disordered" evidence="10">
    <location>
        <begin position="349"/>
        <end position="385"/>
    </location>
</feature>
<keyword evidence="14" id="KW-1185">Reference proteome</keyword>
<evidence type="ECO:0000313" key="14">
    <source>
        <dbReference type="Proteomes" id="UP000632740"/>
    </source>
</evidence>
<dbReference type="RefSeq" id="WP_203752810.1">
    <property type="nucleotide sequence ID" value="NZ_BONK01000006.1"/>
</dbReference>
<dbReference type="PANTHER" id="PTHR44936">
    <property type="entry name" value="SENSOR PROTEIN CREC"/>
    <property type="match status" value="1"/>
</dbReference>
<proteinExistence type="predicted"/>
<dbReference type="GO" id="GO:0005886">
    <property type="term" value="C:plasma membrane"/>
    <property type="evidence" value="ECO:0007669"/>
    <property type="project" value="UniProtKB-SubCell"/>
</dbReference>
<comment type="caution">
    <text evidence="13">The sequence shown here is derived from an EMBL/GenBank/DDBJ whole genome shotgun (WGS) entry which is preliminary data.</text>
</comment>
<feature type="transmembrane region" description="Helical" evidence="11">
    <location>
        <begin position="14"/>
        <end position="32"/>
    </location>
</feature>
<reference evidence="13" key="1">
    <citation type="submission" date="2021-01" db="EMBL/GenBank/DDBJ databases">
        <title>Whole genome shotgun sequence of Cellulomonas chitinilytica NBRC 110799.</title>
        <authorList>
            <person name="Komaki H."/>
            <person name="Tamura T."/>
        </authorList>
    </citation>
    <scope>NUCLEOTIDE SEQUENCE</scope>
    <source>
        <strain evidence="13">NBRC 110799</strain>
    </source>
</reference>
<feature type="transmembrane region" description="Helical" evidence="11">
    <location>
        <begin position="65"/>
        <end position="85"/>
    </location>
</feature>
<protein>
    <recommendedName>
        <fullName evidence="3">histidine kinase</fullName>
        <ecNumber evidence="3">2.7.13.3</ecNumber>
    </recommendedName>
</protein>
<keyword evidence="11" id="KW-0472">Membrane</keyword>
<evidence type="ECO:0000259" key="12">
    <source>
        <dbReference type="PROSITE" id="PS50109"/>
    </source>
</evidence>
<evidence type="ECO:0000256" key="7">
    <source>
        <dbReference type="ARBA" id="ARBA00022777"/>
    </source>
</evidence>
<gene>
    <name evidence="13" type="ORF">Cch01nite_20630</name>
</gene>
<keyword evidence="7" id="KW-0418">Kinase</keyword>
<keyword evidence="6" id="KW-0808">Transferase</keyword>
<dbReference type="Pfam" id="PF02518">
    <property type="entry name" value="HATPase_c"/>
    <property type="match status" value="1"/>
</dbReference>
<evidence type="ECO:0000256" key="11">
    <source>
        <dbReference type="SAM" id="Phobius"/>
    </source>
</evidence>
<dbReference type="AlphaFoldDB" id="A0A919U2Q1"/>
<evidence type="ECO:0000256" key="4">
    <source>
        <dbReference type="ARBA" id="ARBA00022475"/>
    </source>
</evidence>
<dbReference type="InterPro" id="IPR036890">
    <property type="entry name" value="HATPase_C_sf"/>
</dbReference>
<accession>A0A919U2Q1</accession>
<feature type="transmembrane region" description="Helical" evidence="11">
    <location>
        <begin position="38"/>
        <end position="58"/>
    </location>
</feature>
<evidence type="ECO:0000256" key="1">
    <source>
        <dbReference type="ARBA" id="ARBA00000085"/>
    </source>
</evidence>
<evidence type="ECO:0000256" key="2">
    <source>
        <dbReference type="ARBA" id="ARBA00004651"/>
    </source>
</evidence>
<sequence>MSGTASPPTERRDLYYPWLVVAGVATWLMWVSPGNETIPYHVAWAAFALLYGLGNWRLRRAVVGLTLYAVLTGVVLVVRAATGVLDWQETAEIPLMSLLMVLMVWHVRRRQLLLAEVTVMAERERQQAEDGLRLTRLTSHEMRTPLTIARGYVELLLSRESDPEQVRDLVVVEDELHRLTRVTERLVRVIRLQRGGEVERVDLDAMLRRTAERWTQVADRHWVVDSAAGSWEGSAERMRACLDTLVENAVRYTAEGDTVRLVGTRETAHVVVGVADAGSGLSAELVAAVNEDADGDVHAPRDELSQTGLGLSLVRTMVTSRGGRLVAGRSPEGGALMLMRLPVDARAPATAAPAAPAAPAPVDDVPADDLLDAGSTLTPRADTPL</sequence>
<evidence type="ECO:0000256" key="3">
    <source>
        <dbReference type="ARBA" id="ARBA00012438"/>
    </source>
</evidence>
<keyword evidence="8" id="KW-0902">Two-component regulatory system</keyword>
<dbReference type="Proteomes" id="UP000632740">
    <property type="component" value="Unassembled WGS sequence"/>
</dbReference>
<dbReference type="SMART" id="SM00387">
    <property type="entry name" value="HATPase_c"/>
    <property type="match status" value="1"/>
</dbReference>
<keyword evidence="5" id="KW-0597">Phosphoprotein</keyword>
<dbReference type="InterPro" id="IPR003594">
    <property type="entry name" value="HATPase_dom"/>
</dbReference>
<dbReference type="SMART" id="SM00388">
    <property type="entry name" value="HisKA"/>
    <property type="match status" value="1"/>
</dbReference>
<dbReference type="PANTHER" id="PTHR44936:SF9">
    <property type="entry name" value="SENSOR PROTEIN CREC"/>
    <property type="match status" value="1"/>
</dbReference>
<evidence type="ECO:0000256" key="9">
    <source>
        <dbReference type="ARBA" id="ARBA00023026"/>
    </source>
</evidence>
<dbReference type="Gene3D" id="1.10.287.130">
    <property type="match status" value="1"/>
</dbReference>
<evidence type="ECO:0000256" key="10">
    <source>
        <dbReference type="SAM" id="MobiDB-lite"/>
    </source>
</evidence>
<dbReference type="CDD" id="cd00082">
    <property type="entry name" value="HisKA"/>
    <property type="match status" value="1"/>
</dbReference>
<dbReference type="Pfam" id="PF00512">
    <property type="entry name" value="HisKA"/>
    <property type="match status" value="1"/>
</dbReference>
<dbReference type="InterPro" id="IPR005467">
    <property type="entry name" value="His_kinase_dom"/>
</dbReference>
<evidence type="ECO:0000256" key="6">
    <source>
        <dbReference type="ARBA" id="ARBA00022679"/>
    </source>
</evidence>
<dbReference type="Gene3D" id="3.30.565.10">
    <property type="entry name" value="Histidine kinase-like ATPase, C-terminal domain"/>
    <property type="match status" value="1"/>
</dbReference>
<keyword evidence="4" id="KW-1003">Cell membrane</keyword>
<keyword evidence="11" id="KW-1133">Transmembrane helix</keyword>
<dbReference type="SUPFAM" id="SSF55874">
    <property type="entry name" value="ATPase domain of HSP90 chaperone/DNA topoisomerase II/histidine kinase"/>
    <property type="match status" value="1"/>
</dbReference>
<dbReference type="InterPro" id="IPR004358">
    <property type="entry name" value="Sig_transdc_His_kin-like_C"/>
</dbReference>
<keyword evidence="9" id="KW-0843">Virulence</keyword>
<name>A0A919U2Q1_9CELL</name>
<dbReference type="InterPro" id="IPR050980">
    <property type="entry name" value="2C_sensor_his_kinase"/>
</dbReference>
<dbReference type="PRINTS" id="PR00344">
    <property type="entry name" value="BCTRLSENSOR"/>
</dbReference>
<keyword evidence="11" id="KW-0812">Transmembrane</keyword>
<dbReference type="SUPFAM" id="SSF47384">
    <property type="entry name" value="Homodimeric domain of signal transducing histidine kinase"/>
    <property type="match status" value="1"/>
</dbReference>
<feature type="domain" description="Histidine kinase" evidence="12">
    <location>
        <begin position="137"/>
        <end position="345"/>
    </location>
</feature>
<comment type="catalytic activity">
    <reaction evidence="1">
        <text>ATP + protein L-histidine = ADP + protein N-phospho-L-histidine.</text>
        <dbReference type="EC" id="2.7.13.3"/>
    </reaction>
</comment>
<feature type="compositionally biased region" description="Low complexity" evidence="10">
    <location>
        <begin position="349"/>
        <end position="364"/>
    </location>
</feature>
<evidence type="ECO:0000256" key="5">
    <source>
        <dbReference type="ARBA" id="ARBA00022553"/>
    </source>
</evidence>